<dbReference type="GO" id="GO:0005789">
    <property type="term" value="C:endoplasmic reticulum membrane"/>
    <property type="evidence" value="ECO:0007669"/>
    <property type="project" value="TreeGrafter"/>
</dbReference>
<dbReference type="InterPro" id="IPR040248">
    <property type="entry name" value="RRBP1"/>
</dbReference>
<name>A0A401QH43_SCYTO</name>
<sequence length="50" mass="5868">ERLNKEKKMTKDLGQAAAKLQQMLKATQEQLNKEKETVEKLQAQRKEKVQ</sequence>
<accession>A0A401QH43</accession>
<gene>
    <name evidence="2" type="ORF">scyTo_0025467</name>
</gene>
<dbReference type="EMBL" id="BFAA01097612">
    <property type="protein sequence ID" value="GCB84721.1"/>
    <property type="molecule type" value="Genomic_DNA"/>
</dbReference>
<evidence type="ECO:0000256" key="1">
    <source>
        <dbReference type="SAM" id="Coils"/>
    </source>
</evidence>
<keyword evidence="1" id="KW-0175">Coiled coil</keyword>
<reference evidence="2 3" key="1">
    <citation type="journal article" date="2018" name="Nat. Ecol. Evol.">
        <title>Shark genomes provide insights into elasmobranch evolution and the origin of vertebrates.</title>
        <authorList>
            <person name="Hara Y"/>
            <person name="Yamaguchi K"/>
            <person name="Onimaru K"/>
            <person name="Kadota M"/>
            <person name="Koyanagi M"/>
            <person name="Keeley SD"/>
            <person name="Tatsumi K"/>
            <person name="Tanaka K"/>
            <person name="Motone F"/>
            <person name="Kageyama Y"/>
            <person name="Nozu R"/>
            <person name="Adachi N"/>
            <person name="Nishimura O"/>
            <person name="Nakagawa R"/>
            <person name="Tanegashima C"/>
            <person name="Kiyatake I"/>
            <person name="Matsumoto R"/>
            <person name="Murakumo K"/>
            <person name="Nishida K"/>
            <person name="Terakita A"/>
            <person name="Kuratani S"/>
            <person name="Sato K"/>
            <person name="Hyodo S Kuraku.S."/>
        </authorList>
    </citation>
    <scope>NUCLEOTIDE SEQUENCE [LARGE SCALE GENOMIC DNA]</scope>
</reference>
<dbReference type="PANTHER" id="PTHR18939">
    <property type="entry name" value="RIBOSOME BINDING PROTEIN-1"/>
    <property type="match status" value="1"/>
</dbReference>
<comment type="caution">
    <text evidence="2">The sequence shown here is derived from an EMBL/GenBank/DDBJ whole genome shotgun (WGS) entry which is preliminary data.</text>
</comment>
<proteinExistence type="predicted"/>
<dbReference type="AlphaFoldDB" id="A0A401QH43"/>
<keyword evidence="3" id="KW-1185">Reference proteome</keyword>
<dbReference type="STRING" id="75743.A0A401QH43"/>
<organism evidence="2 3">
    <name type="scientific">Scyliorhinus torazame</name>
    <name type="common">Cloudy catshark</name>
    <name type="synonym">Catulus torazame</name>
    <dbReference type="NCBI Taxonomy" id="75743"/>
    <lineage>
        <taxon>Eukaryota</taxon>
        <taxon>Metazoa</taxon>
        <taxon>Chordata</taxon>
        <taxon>Craniata</taxon>
        <taxon>Vertebrata</taxon>
        <taxon>Chondrichthyes</taxon>
        <taxon>Elasmobranchii</taxon>
        <taxon>Galeomorphii</taxon>
        <taxon>Galeoidea</taxon>
        <taxon>Carcharhiniformes</taxon>
        <taxon>Scyliorhinidae</taxon>
        <taxon>Scyliorhinus</taxon>
    </lineage>
</organism>
<dbReference type="Proteomes" id="UP000288216">
    <property type="component" value="Unassembled WGS sequence"/>
</dbReference>
<evidence type="ECO:0000313" key="3">
    <source>
        <dbReference type="Proteomes" id="UP000288216"/>
    </source>
</evidence>
<evidence type="ECO:0000313" key="2">
    <source>
        <dbReference type="EMBL" id="GCB84721.1"/>
    </source>
</evidence>
<protein>
    <submittedName>
        <fullName evidence="2">Uncharacterized protein</fullName>
    </submittedName>
</protein>
<dbReference type="PANTHER" id="PTHR18939:SF4">
    <property type="entry name" value="RIBOSOME-BINDING PROTEIN 1"/>
    <property type="match status" value="1"/>
</dbReference>
<feature type="coiled-coil region" evidence="1">
    <location>
        <begin position="10"/>
        <end position="44"/>
    </location>
</feature>
<feature type="non-terminal residue" evidence="2">
    <location>
        <position position="1"/>
    </location>
</feature>